<dbReference type="EMBL" id="JACRDE010000550">
    <property type="protein sequence ID" value="MBI5252005.1"/>
    <property type="molecule type" value="Genomic_DNA"/>
</dbReference>
<proteinExistence type="predicted"/>
<reference evidence="1" key="1">
    <citation type="submission" date="2020-07" db="EMBL/GenBank/DDBJ databases">
        <title>Huge and variable diversity of episymbiotic CPR bacteria and DPANN archaea in groundwater ecosystems.</title>
        <authorList>
            <person name="He C.Y."/>
            <person name="Keren R."/>
            <person name="Whittaker M."/>
            <person name="Farag I.F."/>
            <person name="Doudna J."/>
            <person name="Cate J.H.D."/>
            <person name="Banfield J.F."/>
        </authorList>
    </citation>
    <scope>NUCLEOTIDE SEQUENCE</scope>
    <source>
        <strain evidence="1">NC_groundwater_1664_Pr3_B-0.1um_52_9</strain>
    </source>
</reference>
<evidence type="ECO:0000313" key="1">
    <source>
        <dbReference type="EMBL" id="MBI5252005.1"/>
    </source>
</evidence>
<comment type="caution">
    <text evidence="1">The sequence shown here is derived from an EMBL/GenBank/DDBJ whole genome shotgun (WGS) entry which is preliminary data.</text>
</comment>
<dbReference type="Proteomes" id="UP000807825">
    <property type="component" value="Unassembled WGS sequence"/>
</dbReference>
<sequence>MGSVIKEPRFPYAFDVSPEPQGLLSKKQNLGLSKEIGCRKSDGTWFVCEEVQERPLFLVE</sequence>
<dbReference type="AlphaFoldDB" id="A0A9D6V4M3"/>
<organism evidence="1 2">
    <name type="scientific">Desulfomonile tiedjei</name>
    <dbReference type="NCBI Taxonomy" id="2358"/>
    <lineage>
        <taxon>Bacteria</taxon>
        <taxon>Pseudomonadati</taxon>
        <taxon>Thermodesulfobacteriota</taxon>
        <taxon>Desulfomonilia</taxon>
        <taxon>Desulfomonilales</taxon>
        <taxon>Desulfomonilaceae</taxon>
        <taxon>Desulfomonile</taxon>
    </lineage>
</organism>
<protein>
    <submittedName>
        <fullName evidence="1">Uncharacterized protein</fullName>
    </submittedName>
</protein>
<gene>
    <name evidence="1" type="ORF">HY912_21130</name>
</gene>
<name>A0A9D6V4M3_9BACT</name>
<accession>A0A9D6V4M3</accession>
<evidence type="ECO:0000313" key="2">
    <source>
        <dbReference type="Proteomes" id="UP000807825"/>
    </source>
</evidence>